<dbReference type="RefSeq" id="WP_201943400.1">
    <property type="nucleotide sequence ID" value="NZ_JAERRJ010000001.1"/>
</dbReference>
<dbReference type="PROSITE" id="PS50977">
    <property type="entry name" value="HTH_TETR_2"/>
    <property type="match status" value="1"/>
</dbReference>
<evidence type="ECO:0000256" key="2">
    <source>
        <dbReference type="ARBA" id="ARBA00023125"/>
    </source>
</evidence>
<dbReference type="InterPro" id="IPR050109">
    <property type="entry name" value="HTH-type_TetR-like_transc_reg"/>
</dbReference>
<dbReference type="PANTHER" id="PTHR30055:SF234">
    <property type="entry name" value="HTH-TYPE TRANSCRIPTIONAL REGULATOR BETI"/>
    <property type="match status" value="1"/>
</dbReference>
<dbReference type="Proteomes" id="UP000602198">
    <property type="component" value="Unassembled WGS sequence"/>
</dbReference>
<gene>
    <name evidence="6" type="ORF">JK358_03490</name>
</gene>
<keyword evidence="1" id="KW-0805">Transcription regulation</keyword>
<dbReference type="Gene3D" id="1.10.357.10">
    <property type="entry name" value="Tetracycline Repressor, domain 2"/>
    <property type="match status" value="1"/>
</dbReference>
<dbReference type="InterPro" id="IPR001647">
    <property type="entry name" value="HTH_TetR"/>
</dbReference>
<evidence type="ECO:0000256" key="1">
    <source>
        <dbReference type="ARBA" id="ARBA00023015"/>
    </source>
</evidence>
<evidence type="ECO:0000259" key="5">
    <source>
        <dbReference type="PROSITE" id="PS50977"/>
    </source>
</evidence>
<dbReference type="Pfam" id="PF00440">
    <property type="entry name" value="TetR_N"/>
    <property type="match status" value="1"/>
</dbReference>
<reference evidence="6 7" key="1">
    <citation type="submission" date="2021-01" db="EMBL/GenBank/DDBJ databases">
        <title>WGS of actinomycetes isolated from Thailand.</title>
        <authorList>
            <person name="Thawai C."/>
        </authorList>
    </citation>
    <scope>NUCLEOTIDE SEQUENCE [LARGE SCALE GENOMIC DNA]</scope>
    <source>
        <strain evidence="6 7">LPG 2</strain>
    </source>
</reference>
<accession>A0ABS1LZS8</accession>
<feature type="domain" description="HTH tetR-type" evidence="5">
    <location>
        <begin position="14"/>
        <end position="74"/>
    </location>
</feature>
<dbReference type="SUPFAM" id="SSF46689">
    <property type="entry name" value="Homeodomain-like"/>
    <property type="match status" value="1"/>
</dbReference>
<protein>
    <submittedName>
        <fullName evidence="6">TetR/AcrR family transcriptional regulator</fullName>
    </submittedName>
</protein>
<feature type="DNA-binding region" description="H-T-H motif" evidence="4">
    <location>
        <begin position="37"/>
        <end position="56"/>
    </location>
</feature>
<dbReference type="PRINTS" id="PR00455">
    <property type="entry name" value="HTHTETR"/>
</dbReference>
<keyword evidence="3" id="KW-0804">Transcription</keyword>
<organism evidence="6 7">
    <name type="scientific">Nocardia acididurans</name>
    <dbReference type="NCBI Taxonomy" id="2802282"/>
    <lineage>
        <taxon>Bacteria</taxon>
        <taxon>Bacillati</taxon>
        <taxon>Actinomycetota</taxon>
        <taxon>Actinomycetes</taxon>
        <taxon>Mycobacteriales</taxon>
        <taxon>Nocardiaceae</taxon>
        <taxon>Nocardia</taxon>
    </lineage>
</organism>
<evidence type="ECO:0000256" key="4">
    <source>
        <dbReference type="PROSITE-ProRule" id="PRU00335"/>
    </source>
</evidence>
<sequence length="194" mass="21064">MTGRAAPGTVVAGRSTKDAIREAAIQLFSAKGFEQSSLREVADAVGITKASLYYHYASKLDLLVAIIEPIFDDMRDIVDSLDGRPHTPESVREVLTTHLRAGLHHRAAGVLCMRDTVAIVNALGNNRYPDMLDMHRRMVEWLAGPGADDEGYLRAAAAMQILSVALTSQEHMPDTDENLVEAVLLDAALGVLSR</sequence>
<comment type="caution">
    <text evidence="6">The sequence shown here is derived from an EMBL/GenBank/DDBJ whole genome shotgun (WGS) entry which is preliminary data.</text>
</comment>
<evidence type="ECO:0000256" key="3">
    <source>
        <dbReference type="ARBA" id="ARBA00023163"/>
    </source>
</evidence>
<keyword evidence="2 4" id="KW-0238">DNA-binding</keyword>
<dbReference type="PANTHER" id="PTHR30055">
    <property type="entry name" value="HTH-TYPE TRANSCRIPTIONAL REGULATOR RUTR"/>
    <property type="match status" value="1"/>
</dbReference>
<name>A0ABS1LZS8_9NOCA</name>
<evidence type="ECO:0000313" key="6">
    <source>
        <dbReference type="EMBL" id="MBL1073450.1"/>
    </source>
</evidence>
<evidence type="ECO:0000313" key="7">
    <source>
        <dbReference type="Proteomes" id="UP000602198"/>
    </source>
</evidence>
<dbReference type="InterPro" id="IPR009057">
    <property type="entry name" value="Homeodomain-like_sf"/>
</dbReference>
<keyword evidence="7" id="KW-1185">Reference proteome</keyword>
<proteinExistence type="predicted"/>
<dbReference type="EMBL" id="JAERRJ010000001">
    <property type="protein sequence ID" value="MBL1073450.1"/>
    <property type="molecule type" value="Genomic_DNA"/>
</dbReference>